<dbReference type="GO" id="GO:0005737">
    <property type="term" value="C:cytoplasm"/>
    <property type="evidence" value="ECO:0007669"/>
    <property type="project" value="UniProtKB-SubCell"/>
</dbReference>
<keyword evidence="3" id="KW-0173">Coenzyme A biosynthesis</keyword>
<dbReference type="Pfam" id="PF01121">
    <property type="entry name" value="CoaE"/>
    <property type="match status" value="1"/>
</dbReference>
<comment type="pathway">
    <text evidence="3">Cofactor biosynthesis; coenzyme A biosynthesis; CoA from (R)-pantothenate: step 5/5.</text>
</comment>
<dbReference type="AlphaFoldDB" id="A0A7Y0HV87"/>
<dbReference type="InterPro" id="IPR001977">
    <property type="entry name" value="Depp_CoAkinase"/>
</dbReference>
<name>A0A7Y0HV87_9BIFI</name>
<evidence type="ECO:0000256" key="2">
    <source>
        <dbReference type="ARBA" id="ARBA00022840"/>
    </source>
</evidence>
<dbReference type="PANTHER" id="PTHR10695:SF46">
    <property type="entry name" value="BIFUNCTIONAL COENZYME A SYNTHASE-RELATED"/>
    <property type="match status" value="1"/>
</dbReference>
<keyword evidence="3" id="KW-0963">Cytoplasm</keyword>
<evidence type="ECO:0000256" key="1">
    <source>
        <dbReference type="ARBA" id="ARBA00022741"/>
    </source>
</evidence>
<sequence>MPLPEYRRRYDTGVHGMRIGLTGGIAAGKSTVAARLAGLGAFLIDYDALAHAVVEPGGAALPEIVGAFGADALNADGTLNRAWMAEHVFGPSAAPGAREHLDGIEHPLIYREAERLEQQERASRPHAVIVHDIPLLAEVIDSIPFRFDRIVTVEAPEETRIERMIETRGMTRRQACDRIRHQSSEAQRRAIANDVIDSDQPLEQMFEQVDRLYSQWNEKA</sequence>
<dbReference type="EMBL" id="JAAIIF010000008">
    <property type="protein sequence ID" value="NMM96378.1"/>
    <property type="molecule type" value="Genomic_DNA"/>
</dbReference>
<reference evidence="5 6" key="1">
    <citation type="submission" date="2020-02" db="EMBL/GenBank/DDBJ databases">
        <title>Characterization of phylogenetic diversity of novel bifidobacterial species isolated in Czech ZOOs.</title>
        <authorList>
            <person name="Lugli G.A."/>
            <person name="Vera N.B."/>
            <person name="Ventura M."/>
        </authorList>
    </citation>
    <scope>NUCLEOTIDE SEQUENCE [LARGE SCALE GENOMIC DNA]</scope>
    <source>
        <strain evidence="5 6">DSM 109960</strain>
    </source>
</reference>
<proteinExistence type="inferred from homology"/>
<comment type="caution">
    <text evidence="5">The sequence shown here is derived from an EMBL/GenBank/DDBJ whole genome shotgun (WGS) entry which is preliminary data.</text>
</comment>
<dbReference type="InterPro" id="IPR027417">
    <property type="entry name" value="P-loop_NTPase"/>
</dbReference>
<dbReference type="NCBIfam" id="TIGR00152">
    <property type="entry name" value="dephospho-CoA kinase"/>
    <property type="match status" value="1"/>
</dbReference>
<dbReference type="HAMAP" id="MF_00376">
    <property type="entry name" value="Dephospho_CoA_kinase"/>
    <property type="match status" value="1"/>
</dbReference>
<evidence type="ECO:0000256" key="4">
    <source>
        <dbReference type="NCBIfam" id="TIGR00152"/>
    </source>
</evidence>
<keyword evidence="3 5" id="KW-0418">Kinase</keyword>
<dbReference type="CDD" id="cd02022">
    <property type="entry name" value="DPCK"/>
    <property type="match status" value="1"/>
</dbReference>
<keyword evidence="2 3" id="KW-0067">ATP-binding</keyword>
<comment type="similarity">
    <text evidence="3">Belongs to the CoaE family.</text>
</comment>
<feature type="binding site" evidence="3">
    <location>
        <begin position="26"/>
        <end position="31"/>
    </location>
    <ligand>
        <name>ATP</name>
        <dbReference type="ChEBI" id="CHEBI:30616"/>
    </ligand>
</feature>
<comment type="catalytic activity">
    <reaction evidence="3">
        <text>3'-dephospho-CoA + ATP = ADP + CoA + H(+)</text>
        <dbReference type="Rhea" id="RHEA:18245"/>
        <dbReference type="ChEBI" id="CHEBI:15378"/>
        <dbReference type="ChEBI" id="CHEBI:30616"/>
        <dbReference type="ChEBI" id="CHEBI:57287"/>
        <dbReference type="ChEBI" id="CHEBI:57328"/>
        <dbReference type="ChEBI" id="CHEBI:456216"/>
        <dbReference type="EC" id="2.7.1.24"/>
    </reaction>
</comment>
<dbReference type="PROSITE" id="PS51219">
    <property type="entry name" value="DPCK"/>
    <property type="match status" value="1"/>
</dbReference>
<protein>
    <recommendedName>
        <fullName evidence="3 4">Dephospho-CoA kinase</fullName>
        <ecNumber evidence="3 4">2.7.1.24</ecNumber>
    </recommendedName>
    <alternativeName>
        <fullName evidence="3">Dephosphocoenzyme A kinase</fullName>
    </alternativeName>
</protein>
<dbReference type="GO" id="GO:0004140">
    <property type="term" value="F:dephospho-CoA kinase activity"/>
    <property type="evidence" value="ECO:0007669"/>
    <property type="project" value="UniProtKB-UniRule"/>
</dbReference>
<dbReference type="SUPFAM" id="SSF52540">
    <property type="entry name" value="P-loop containing nucleoside triphosphate hydrolases"/>
    <property type="match status" value="1"/>
</dbReference>
<evidence type="ECO:0000313" key="6">
    <source>
        <dbReference type="Proteomes" id="UP000529710"/>
    </source>
</evidence>
<dbReference type="UniPathway" id="UPA00241">
    <property type="reaction ID" value="UER00356"/>
</dbReference>
<dbReference type="Proteomes" id="UP000529710">
    <property type="component" value="Unassembled WGS sequence"/>
</dbReference>
<dbReference type="EC" id="2.7.1.24" evidence="3 4"/>
<dbReference type="PANTHER" id="PTHR10695">
    <property type="entry name" value="DEPHOSPHO-COA KINASE-RELATED"/>
    <property type="match status" value="1"/>
</dbReference>
<comment type="function">
    <text evidence="3">Catalyzes the phosphorylation of the 3'-hydroxyl group of dephosphocoenzyme A to form coenzyme A.</text>
</comment>
<accession>A0A7Y0HV87</accession>
<dbReference type="GO" id="GO:0015937">
    <property type="term" value="P:coenzyme A biosynthetic process"/>
    <property type="evidence" value="ECO:0007669"/>
    <property type="project" value="UniProtKB-UniRule"/>
</dbReference>
<keyword evidence="3" id="KW-0808">Transferase</keyword>
<keyword evidence="6" id="KW-1185">Reference proteome</keyword>
<dbReference type="GO" id="GO:0005524">
    <property type="term" value="F:ATP binding"/>
    <property type="evidence" value="ECO:0007669"/>
    <property type="project" value="UniProtKB-UniRule"/>
</dbReference>
<gene>
    <name evidence="3" type="primary">coaE</name>
    <name evidence="5" type="ORF">G1C98_1114</name>
</gene>
<evidence type="ECO:0000313" key="5">
    <source>
        <dbReference type="EMBL" id="NMM96378.1"/>
    </source>
</evidence>
<dbReference type="Gene3D" id="3.40.50.300">
    <property type="entry name" value="P-loop containing nucleotide triphosphate hydrolases"/>
    <property type="match status" value="1"/>
</dbReference>
<evidence type="ECO:0000256" key="3">
    <source>
        <dbReference type="HAMAP-Rule" id="MF_00376"/>
    </source>
</evidence>
<comment type="subcellular location">
    <subcellularLocation>
        <location evidence="3">Cytoplasm</location>
    </subcellularLocation>
</comment>
<keyword evidence="1 3" id="KW-0547">Nucleotide-binding</keyword>
<organism evidence="5 6">
    <name type="scientific">Bifidobacterium erythrocebi</name>
    <dbReference type="NCBI Taxonomy" id="2675325"/>
    <lineage>
        <taxon>Bacteria</taxon>
        <taxon>Bacillati</taxon>
        <taxon>Actinomycetota</taxon>
        <taxon>Actinomycetes</taxon>
        <taxon>Bifidobacteriales</taxon>
        <taxon>Bifidobacteriaceae</taxon>
        <taxon>Bifidobacterium</taxon>
    </lineage>
</organism>